<evidence type="ECO:0000256" key="1">
    <source>
        <dbReference type="ARBA" id="ARBA00022729"/>
    </source>
</evidence>
<keyword evidence="1 2" id="KW-0732">Signal</keyword>
<name>A0A1X7UFZ2_AMPQE</name>
<feature type="chain" id="PRO_5010883202" description="Leucine-binding protein domain-containing protein" evidence="2">
    <location>
        <begin position="19"/>
        <end position="610"/>
    </location>
</feature>
<accession>A0A1X7UFZ2</accession>
<dbReference type="SUPFAM" id="SSF53822">
    <property type="entry name" value="Periplasmic binding protein-like I"/>
    <property type="match status" value="1"/>
</dbReference>
<dbReference type="EnsemblMetazoa" id="XM_019998802.1">
    <property type="protein sequence ID" value="XP_019854361.1"/>
    <property type="gene ID" value="LOC109583448"/>
</dbReference>
<evidence type="ECO:0000313" key="5">
    <source>
        <dbReference type="Proteomes" id="UP000007879"/>
    </source>
</evidence>
<sequence>MKYFSVAIFFIALTYASCAQFGYEGYRVEESEDFFSDIMGDDLTVGALVPLSGHASHVGRIVRASFMKSSQDLSRSCKGSCRAPRVRSYNTHSNPASAVQGFKEMYEEGVRVFIGLVTSAEAEAVAKHASMYAKDAILISPTSTATNLCKYKQLYRLSMDDRGYAQVLFDLAFDAKTKNARELPIQMVLRNDAHGKGLFNDVHQKFENKDGFKVLNPIFYDTDQVLTSSHFGQLVNHLNASLARHERSMIVFSGYGEVEGIIQTAAKNPNLLRHLWLLSDSLTLSKIETPQNVDIFGLSFAGNYDSESDTKKEEHKLRHYLCSKGLPLTKHALLAYDAIIVAHNYLIRKSFSSFQDGKTFTGAIKFSSCNERASGSYAFAIAPREKKIDNLLVKVIMNKWIIRSYYNVKQNEREILASQYEELNNEAKIEADLQSSTKKSITATDPPVIEIKKKDLLEVLVDIGDKRCTQTAQLTTTSIEVLDKTCSQTKLSYKVMEMPEAIIFSDQLGFSMEVTCSSANYVHTLTRVCPSSKSPDTELVCTDKVSSKAIGKVEVEDACTGSKIGTGVCYTGAAGCWVSTFFTWGVTAPACSAATAGCSAVSAGSYLACN</sequence>
<dbReference type="eggNOG" id="ENOG502SRW4">
    <property type="taxonomic scope" value="Eukaryota"/>
</dbReference>
<dbReference type="EnsemblMetazoa" id="Aqu2.1.26884_001">
    <property type="protein sequence ID" value="Aqu2.1.26884_001"/>
    <property type="gene ID" value="Aqu2.1.26884"/>
</dbReference>
<dbReference type="InterPro" id="IPR028081">
    <property type="entry name" value="Leu-bd"/>
</dbReference>
<dbReference type="PANTHER" id="PTHR30483:SF6">
    <property type="entry name" value="PERIPLASMIC BINDING PROTEIN OF ABC TRANSPORTER FOR NATURAL AMINO ACIDS"/>
    <property type="match status" value="1"/>
</dbReference>
<organism evidence="4">
    <name type="scientific">Amphimedon queenslandica</name>
    <name type="common">Sponge</name>
    <dbReference type="NCBI Taxonomy" id="400682"/>
    <lineage>
        <taxon>Eukaryota</taxon>
        <taxon>Metazoa</taxon>
        <taxon>Porifera</taxon>
        <taxon>Demospongiae</taxon>
        <taxon>Heteroscleromorpha</taxon>
        <taxon>Haplosclerida</taxon>
        <taxon>Niphatidae</taxon>
        <taxon>Amphimedon</taxon>
    </lineage>
</organism>
<reference evidence="4" key="2">
    <citation type="submission" date="2017-05" db="UniProtKB">
        <authorList>
            <consortium name="EnsemblMetazoa"/>
        </authorList>
    </citation>
    <scope>IDENTIFICATION</scope>
</reference>
<protein>
    <recommendedName>
        <fullName evidence="3">Leucine-binding protein domain-containing protein</fullName>
    </recommendedName>
</protein>
<evidence type="ECO:0000259" key="3">
    <source>
        <dbReference type="Pfam" id="PF13458"/>
    </source>
</evidence>
<keyword evidence="5" id="KW-1185">Reference proteome</keyword>
<dbReference type="Pfam" id="PF13458">
    <property type="entry name" value="Peripla_BP_6"/>
    <property type="match status" value="1"/>
</dbReference>
<dbReference type="OMA" id="RHERSMI"/>
<evidence type="ECO:0000256" key="2">
    <source>
        <dbReference type="SAM" id="SignalP"/>
    </source>
</evidence>
<dbReference type="Proteomes" id="UP000007879">
    <property type="component" value="Unassembled WGS sequence"/>
</dbReference>
<feature type="domain" description="Leucine-binding protein" evidence="3">
    <location>
        <begin position="43"/>
        <end position="229"/>
    </location>
</feature>
<dbReference type="InterPro" id="IPR051010">
    <property type="entry name" value="BCAA_transport"/>
</dbReference>
<dbReference type="InterPro" id="IPR028082">
    <property type="entry name" value="Peripla_BP_I"/>
</dbReference>
<dbReference type="AlphaFoldDB" id="A0A1X7UFZ2"/>
<dbReference type="KEGG" id="aqu:109583448"/>
<reference evidence="5" key="1">
    <citation type="journal article" date="2010" name="Nature">
        <title>The Amphimedon queenslandica genome and the evolution of animal complexity.</title>
        <authorList>
            <person name="Srivastava M."/>
            <person name="Simakov O."/>
            <person name="Chapman J."/>
            <person name="Fahey B."/>
            <person name="Gauthier M.E."/>
            <person name="Mitros T."/>
            <person name="Richards G.S."/>
            <person name="Conaco C."/>
            <person name="Dacre M."/>
            <person name="Hellsten U."/>
            <person name="Larroux C."/>
            <person name="Putnam N.H."/>
            <person name="Stanke M."/>
            <person name="Adamska M."/>
            <person name="Darling A."/>
            <person name="Degnan S.M."/>
            <person name="Oakley T.H."/>
            <person name="Plachetzki D.C."/>
            <person name="Zhai Y."/>
            <person name="Adamski M."/>
            <person name="Calcino A."/>
            <person name="Cummins S.F."/>
            <person name="Goodstein D.M."/>
            <person name="Harris C."/>
            <person name="Jackson D.J."/>
            <person name="Leys S.P."/>
            <person name="Shu S."/>
            <person name="Woodcroft B.J."/>
            <person name="Vervoort M."/>
            <person name="Kosik K.S."/>
            <person name="Manning G."/>
            <person name="Degnan B.M."/>
            <person name="Rokhsar D.S."/>
        </authorList>
    </citation>
    <scope>NUCLEOTIDE SEQUENCE [LARGE SCALE GENOMIC DNA]</scope>
</reference>
<proteinExistence type="predicted"/>
<gene>
    <name evidence="4" type="primary">109583448</name>
</gene>
<evidence type="ECO:0000313" key="4">
    <source>
        <dbReference type="EnsemblMetazoa" id="Aqu2.1.26884_001"/>
    </source>
</evidence>
<feature type="signal peptide" evidence="2">
    <location>
        <begin position="1"/>
        <end position="18"/>
    </location>
</feature>
<dbReference type="InParanoid" id="A0A1X7UFZ2"/>
<dbReference type="Gene3D" id="3.40.50.2300">
    <property type="match status" value="2"/>
</dbReference>
<dbReference type="PANTHER" id="PTHR30483">
    <property type="entry name" value="LEUCINE-SPECIFIC-BINDING PROTEIN"/>
    <property type="match status" value="1"/>
</dbReference>